<gene>
    <name evidence="1" type="ORF">OUZ56_012844</name>
</gene>
<name>A0ABQ9Z482_9CRUS</name>
<accession>A0ABQ9Z482</accession>
<proteinExistence type="predicted"/>
<evidence type="ECO:0000313" key="2">
    <source>
        <dbReference type="Proteomes" id="UP001234178"/>
    </source>
</evidence>
<sequence>MWLLSRPIINRLDNRPCENEWEYSRREGANGYRCAENGFYFFIGDGLCYDDEGFSYRFREDDFFYDTETGHRFDAVGFSWDSEGRRLPGASMGLSDDENLRNAPPSSSNNFPTRAERVFVDPFGCTPLSVSREISDEISLLITKGISTKSSKSISKEFALEYVDAEFYLRPPKLDGWISRRALLLPDKGTLKAINASEESFAKTQLRIMDISPPLVDLYARLSSLPDSESLKRPMQAALQQWGPAYFYITKERRSAVMSLAEPGAEYSLRDPDAFEGGKEACSFLFTEKYLQAMLTDASQDNIWLRQRELPRQRPRLAPQDVRTLGVSVPISLTSRYSRPDTRLTEIHEAEGVRGVGETIKFVAIAQALGLREVEASRLKVFAARWPLITRDRWVLKTVREGLLIDFLSEPTQNSFPPQITMSKEMSDVCDAEVRDLLAKRAISEVSDGSIGFFCSFFCVKKKQEGQFRPIVN</sequence>
<dbReference type="Proteomes" id="UP001234178">
    <property type="component" value="Unassembled WGS sequence"/>
</dbReference>
<dbReference type="EMBL" id="JAOYFB010000002">
    <property type="protein sequence ID" value="KAK4007691.1"/>
    <property type="molecule type" value="Genomic_DNA"/>
</dbReference>
<keyword evidence="2" id="KW-1185">Reference proteome</keyword>
<organism evidence="1 2">
    <name type="scientific">Daphnia magna</name>
    <dbReference type="NCBI Taxonomy" id="35525"/>
    <lineage>
        <taxon>Eukaryota</taxon>
        <taxon>Metazoa</taxon>
        <taxon>Ecdysozoa</taxon>
        <taxon>Arthropoda</taxon>
        <taxon>Crustacea</taxon>
        <taxon>Branchiopoda</taxon>
        <taxon>Diplostraca</taxon>
        <taxon>Cladocera</taxon>
        <taxon>Anomopoda</taxon>
        <taxon>Daphniidae</taxon>
        <taxon>Daphnia</taxon>
    </lineage>
</organism>
<comment type="caution">
    <text evidence="1">The sequence shown here is derived from an EMBL/GenBank/DDBJ whole genome shotgun (WGS) entry which is preliminary data.</text>
</comment>
<reference evidence="1 2" key="1">
    <citation type="journal article" date="2023" name="Nucleic Acids Res.">
        <title>The hologenome of Daphnia magna reveals possible DNA methylation and microbiome-mediated evolution of the host genome.</title>
        <authorList>
            <person name="Chaturvedi A."/>
            <person name="Li X."/>
            <person name="Dhandapani V."/>
            <person name="Marshall H."/>
            <person name="Kissane S."/>
            <person name="Cuenca-Cambronero M."/>
            <person name="Asole G."/>
            <person name="Calvet F."/>
            <person name="Ruiz-Romero M."/>
            <person name="Marangio P."/>
            <person name="Guigo R."/>
            <person name="Rago D."/>
            <person name="Mirbahai L."/>
            <person name="Eastwood N."/>
            <person name="Colbourne J.K."/>
            <person name="Zhou J."/>
            <person name="Mallon E."/>
            <person name="Orsini L."/>
        </authorList>
    </citation>
    <scope>NUCLEOTIDE SEQUENCE [LARGE SCALE GENOMIC DNA]</scope>
    <source>
        <strain evidence="1">LRV0_1</strain>
    </source>
</reference>
<protein>
    <submittedName>
        <fullName evidence="1">Uncharacterized protein</fullName>
    </submittedName>
</protein>
<evidence type="ECO:0000313" key="1">
    <source>
        <dbReference type="EMBL" id="KAK4007691.1"/>
    </source>
</evidence>